<dbReference type="Gene3D" id="3.40.630.30">
    <property type="match status" value="2"/>
</dbReference>
<dbReference type="PANTHER" id="PTHR37817:SF1">
    <property type="entry name" value="N-ACETYLTRANSFERASE EIS"/>
    <property type="match status" value="1"/>
</dbReference>
<dbReference type="Gene3D" id="3.30.1050.10">
    <property type="entry name" value="SCP2 sterol-binding domain"/>
    <property type="match status" value="1"/>
</dbReference>
<proteinExistence type="predicted"/>
<dbReference type="InterPro" id="IPR000182">
    <property type="entry name" value="GNAT_dom"/>
</dbReference>
<dbReference type="PANTHER" id="PTHR37817">
    <property type="entry name" value="N-ACETYLTRANSFERASE EIS"/>
    <property type="match status" value="1"/>
</dbReference>
<reference evidence="3" key="1">
    <citation type="journal article" date="2019" name="Int. J. Syst. Evol. Microbiol.">
        <title>The Global Catalogue of Microorganisms (GCM) 10K type strain sequencing project: providing services to taxonomists for standard genome sequencing and annotation.</title>
        <authorList>
            <consortium name="The Broad Institute Genomics Platform"/>
            <consortium name="The Broad Institute Genome Sequencing Center for Infectious Disease"/>
            <person name="Wu L."/>
            <person name="Ma J."/>
        </authorList>
    </citation>
    <scope>NUCLEOTIDE SEQUENCE [LARGE SCALE GENOMIC DNA]</scope>
    <source>
        <strain evidence="3">JCM 16540</strain>
    </source>
</reference>
<dbReference type="InterPro" id="IPR016181">
    <property type="entry name" value="Acyl_CoA_acyltransferase"/>
</dbReference>
<gene>
    <name evidence="2" type="ORF">GCM10022197_38150</name>
</gene>
<keyword evidence="3" id="KW-1185">Reference proteome</keyword>
<dbReference type="Proteomes" id="UP001500767">
    <property type="component" value="Unassembled WGS sequence"/>
</dbReference>
<evidence type="ECO:0000313" key="3">
    <source>
        <dbReference type="Proteomes" id="UP001500767"/>
    </source>
</evidence>
<protein>
    <submittedName>
        <fullName evidence="2">GNAT family N-acetyltransferase</fullName>
    </submittedName>
</protein>
<feature type="domain" description="N-acetyltransferase" evidence="1">
    <location>
        <begin position="3"/>
        <end position="147"/>
    </location>
</feature>
<accession>A0ABP6Y5F2</accession>
<name>A0ABP6Y5F2_9ACTN</name>
<evidence type="ECO:0000313" key="2">
    <source>
        <dbReference type="EMBL" id="GAA3577271.1"/>
    </source>
</evidence>
<dbReference type="InterPro" id="IPR051554">
    <property type="entry name" value="Acetyltransferase_Eis"/>
</dbReference>
<dbReference type="InterPro" id="IPR041380">
    <property type="entry name" value="Acetyltransf_17"/>
</dbReference>
<dbReference type="PROSITE" id="PS51186">
    <property type="entry name" value="GNAT"/>
    <property type="match status" value="1"/>
</dbReference>
<sequence>MTIDVRRLGPEDALASKRLEQEAFGWPATDLAPDDLEKPGSHWWGAVDGDRLVAQAVDHAYEGWFGGRVLPVAGIGDVTVAAEERGRSVLGPVLVALLEGARERGAVVSTLFPTAPRIYRRFGYEVIAATRRVDVPGAALASVAPAPDVRLRRAGADDAEGIRRVYDAWASGLDGPLTRRGVRFPGSDAELVGSVTGTTLAEDADGTLLGYASWVRGPGQVPPELLVLDLVALRADAYAALLRTLGSFSSVAPTVRLRTSGDDLVRLLLPTTAWTPVQEDLYMLKVLDVEAAFTGARCAPGLTLRSGFTLAGDVLPDLDGAYAVVAQGGTVRCERGAAVDDRTLTSRGLALLVTGATPCRDLRALGLLTGGDPAQDADWDALVAGRVRGVLDHF</sequence>
<organism evidence="2 3">
    <name type="scientific">Microlunatus spumicola</name>
    <dbReference type="NCBI Taxonomy" id="81499"/>
    <lineage>
        <taxon>Bacteria</taxon>
        <taxon>Bacillati</taxon>
        <taxon>Actinomycetota</taxon>
        <taxon>Actinomycetes</taxon>
        <taxon>Propionibacteriales</taxon>
        <taxon>Propionibacteriaceae</taxon>
        <taxon>Microlunatus</taxon>
    </lineage>
</organism>
<dbReference type="InterPro" id="IPR036527">
    <property type="entry name" value="SCP2_sterol-bd_dom_sf"/>
</dbReference>
<dbReference type="RefSeq" id="WP_204911208.1">
    <property type="nucleotide sequence ID" value="NZ_BAAAYR010000005.1"/>
</dbReference>
<evidence type="ECO:0000259" key="1">
    <source>
        <dbReference type="PROSITE" id="PS51186"/>
    </source>
</evidence>
<dbReference type="Pfam" id="PF13527">
    <property type="entry name" value="Acetyltransf_9"/>
    <property type="match status" value="1"/>
</dbReference>
<dbReference type="SUPFAM" id="SSF55729">
    <property type="entry name" value="Acyl-CoA N-acyltransferases (Nat)"/>
    <property type="match status" value="1"/>
</dbReference>
<comment type="caution">
    <text evidence="2">The sequence shown here is derived from an EMBL/GenBank/DDBJ whole genome shotgun (WGS) entry which is preliminary data.</text>
</comment>
<dbReference type="SUPFAM" id="SSF55718">
    <property type="entry name" value="SCP-like"/>
    <property type="match status" value="1"/>
</dbReference>
<dbReference type="EMBL" id="BAAAYR010000005">
    <property type="protein sequence ID" value="GAA3577271.1"/>
    <property type="molecule type" value="Genomic_DNA"/>
</dbReference>
<dbReference type="Pfam" id="PF17668">
    <property type="entry name" value="Acetyltransf_17"/>
    <property type="match status" value="1"/>
</dbReference>